<dbReference type="InterPro" id="IPR029063">
    <property type="entry name" value="SAM-dependent_MTases_sf"/>
</dbReference>
<keyword evidence="7 15" id="KW-0808">Transferase</keyword>
<evidence type="ECO:0000256" key="7">
    <source>
        <dbReference type="ARBA" id="ARBA00022679"/>
    </source>
</evidence>
<evidence type="ECO:0000256" key="9">
    <source>
        <dbReference type="ARBA" id="ARBA00022853"/>
    </source>
</evidence>
<dbReference type="Pfam" id="PF05148">
    <property type="entry name" value="Methyltransf_8"/>
    <property type="match status" value="1"/>
</dbReference>
<dbReference type="GO" id="GO:0006364">
    <property type="term" value="P:rRNA processing"/>
    <property type="evidence" value="ECO:0007669"/>
    <property type="project" value="UniProtKB-UniRule"/>
</dbReference>
<dbReference type="GO" id="GO:0033553">
    <property type="term" value="C:rDNA heterochromatin"/>
    <property type="evidence" value="ECO:0007669"/>
    <property type="project" value="TreeGrafter"/>
</dbReference>
<dbReference type="EC" id="2.1.1.-" evidence="15"/>
<comment type="subunit">
    <text evidence="14">Component of the eNoSC complex, composed of SIRT1, SUV39H1 and RRP8.</text>
</comment>
<name>A0A9N7Z4E5_PLEPL</name>
<dbReference type="GO" id="GO:0005730">
    <property type="term" value="C:nucleolus"/>
    <property type="evidence" value="ECO:0007669"/>
    <property type="project" value="UniProtKB-SubCell"/>
</dbReference>
<dbReference type="Proteomes" id="UP001153269">
    <property type="component" value="Unassembled WGS sequence"/>
</dbReference>
<dbReference type="InterPro" id="IPR042036">
    <property type="entry name" value="RRP8_N"/>
</dbReference>
<keyword evidence="11" id="KW-0804">Transcription</keyword>
<dbReference type="GO" id="GO:0008168">
    <property type="term" value="F:methyltransferase activity"/>
    <property type="evidence" value="ECO:0007669"/>
    <property type="project" value="UniProtKB-KW"/>
</dbReference>
<keyword evidence="6 15" id="KW-0489">Methyltransferase</keyword>
<evidence type="ECO:0000256" key="6">
    <source>
        <dbReference type="ARBA" id="ARBA00022603"/>
    </source>
</evidence>
<feature type="region of interest" description="Disordered" evidence="16">
    <location>
        <begin position="319"/>
        <end position="352"/>
    </location>
</feature>
<dbReference type="Gene3D" id="1.10.10.2150">
    <property type="entry name" value="Ribosomal RNA-processing protein 8, N-terminal domain"/>
    <property type="match status" value="1"/>
</dbReference>
<evidence type="ECO:0000256" key="5">
    <source>
        <dbReference type="ARBA" id="ARBA00022552"/>
    </source>
</evidence>
<dbReference type="EMBL" id="CADEAL010004243">
    <property type="protein sequence ID" value="CAB1455188.1"/>
    <property type="molecule type" value="Genomic_DNA"/>
</dbReference>
<comment type="caution">
    <text evidence="17">The sequence shown here is derived from an EMBL/GenBank/DDBJ whole genome shotgun (WGS) entry which is preliminary data.</text>
</comment>
<dbReference type="AlphaFoldDB" id="A0A9N7Z4E5"/>
<feature type="compositionally biased region" description="Basic residues" evidence="16">
    <location>
        <begin position="131"/>
        <end position="146"/>
    </location>
</feature>
<dbReference type="CDD" id="cd02440">
    <property type="entry name" value="AdoMet_MTases"/>
    <property type="match status" value="1"/>
</dbReference>
<comment type="function">
    <text evidence="15">Probable methyltransferase required to silence rDNA.</text>
</comment>
<feature type="compositionally biased region" description="Acidic residues" evidence="16">
    <location>
        <begin position="19"/>
        <end position="29"/>
    </location>
</feature>
<dbReference type="GO" id="GO:0000183">
    <property type="term" value="P:rDNA heterochromatin formation"/>
    <property type="evidence" value="ECO:0007669"/>
    <property type="project" value="TreeGrafter"/>
</dbReference>
<dbReference type="GO" id="GO:0005677">
    <property type="term" value="C:chromatin silencing complex"/>
    <property type="evidence" value="ECO:0007669"/>
    <property type="project" value="TreeGrafter"/>
</dbReference>
<dbReference type="PANTHER" id="PTHR12787">
    <property type="entry name" value="RIBOSOMAL RNA-PROCESSING PROTEIN 8"/>
    <property type="match status" value="1"/>
</dbReference>
<keyword evidence="10" id="KW-0805">Transcription regulation</keyword>
<feature type="compositionally biased region" description="Basic and acidic residues" evidence="16">
    <location>
        <begin position="268"/>
        <end position="285"/>
    </location>
</feature>
<dbReference type="GO" id="GO:0042149">
    <property type="term" value="P:cellular response to glucose starvation"/>
    <property type="evidence" value="ECO:0007669"/>
    <property type="project" value="TreeGrafter"/>
</dbReference>
<feature type="region of interest" description="Disordered" evidence="16">
    <location>
        <begin position="68"/>
        <end position="302"/>
    </location>
</feature>
<dbReference type="FunFam" id="3.40.50.150:FF:000068">
    <property type="entry name" value="Ribosomal RNA-processing protein 8"/>
    <property type="match status" value="1"/>
</dbReference>
<evidence type="ECO:0000256" key="1">
    <source>
        <dbReference type="ARBA" id="ARBA00004604"/>
    </source>
</evidence>
<keyword evidence="4" id="KW-0678">Repressor</keyword>
<evidence type="ECO:0000256" key="3">
    <source>
        <dbReference type="ARBA" id="ARBA00020203"/>
    </source>
</evidence>
<keyword evidence="18" id="KW-1185">Reference proteome</keyword>
<feature type="compositionally biased region" description="Basic and acidic residues" evidence="16">
    <location>
        <begin position="204"/>
        <end position="219"/>
    </location>
</feature>
<evidence type="ECO:0000256" key="11">
    <source>
        <dbReference type="ARBA" id="ARBA00023163"/>
    </source>
</evidence>
<dbReference type="SUPFAM" id="SSF53335">
    <property type="entry name" value="S-adenosyl-L-methionine-dependent methyltransferases"/>
    <property type="match status" value="1"/>
</dbReference>
<comment type="subcellular location">
    <subcellularLocation>
        <location evidence="1 15">Nucleus</location>
        <location evidence="1 15">Nucleolus</location>
    </subcellularLocation>
</comment>
<dbReference type="FunFam" id="1.10.10.2150:FF:000001">
    <property type="entry name" value="Ribosomal RNA-processing protein 8"/>
    <property type="match status" value="1"/>
</dbReference>
<feature type="compositionally biased region" description="Basic residues" evidence="16">
    <location>
        <begin position="180"/>
        <end position="192"/>
    </location>
</feature>
<gene>
    <name evidence="17" type="ORF">PLEPLA_LOCUS42959</name>
</gene>
<proteinExistence type="inferred from homology"/>
<sequence>MSSSVPVTSRDCPGGNMFNEEEDWSDDQDAQTQSKIVCKGKEKVNNGTHVKSKLVGKKSLLRTLETLGSIPKWKNSDHQQDSDSENAAEEPSSPTKRKKKRRKKGRHTKTSEEPQENGDLDPSVKEEKPVAKKKSKDNKVVAKKIKTTSAGETKDEEKTKSAKTNLNKTDDAEKLSRQQWRNKMKNKKKCKNKFRENTEEEEKETASADKLKQKEEVKTESSISKNSKKPTAGPKKKSETERKPQKRKQTIEDTGVSCAPEIQKGGKQRTETQTKTKSGYEHAKITADLQQPPNKRLKPELSKEQILKRAKLRKMLQIKEPAQPDQPESPEEPKDEPAAPEEEVKLDRSASLRQRMEQRLESARFRYINEVLYSTSSGDAKRMFKQDPQAFWIYHRGYTTQVKRWPANPVDAIISWIQLKPPSMVVADFGCGDCKIARSVQNKVHSFDLAAACDLVTVCDMANVPLRDGTVDIAVFCLSLMGTNLADFLAESNRVLKMGGVLKIAEVASRFDNVRSFLTALANMGFRMVSKDTENTHFYSFECVKSGNAPESVKKFGLQLRPCLYKKR</sequence>
<keyword evidence="8 15" id="KW-0949">S-adenosyl-L-methionine</keyword>
<evidence type="ECO:0000313" key="18">
    <source>
        <dbReference type="Proteomes" id="UP001153269"/>
    </source>
</evidence>
<evidence type="ECO:0000256" key="4">
    <source>
        <dbReference type="ARBA" id="ARBA00022491"/>
    </source>
</evidence>
<evidence type="ECO:0000256" key="10">
    <source>
        <dbReference type="ARBA" id="ARBA00023015"/>
    </source>
</evidence>
<protein>
    <recommendedName>
        <fullName evidence="3 15">Ribosomal RNA-processing protein 8</fullName>
        <ecNumber evidence="15">2.1.1.-</ecNumber>
    </recommendedName>
</protein>
<keyword evidence="9" id="KW-0156">Chromatin regulator</keyword>
<comment type="function">
    <text evidence="13">Essential component of the eNoSC (energy-dependent nucleolar silencing) complex, a complex that mediates silencing of rDNA in response to intracellular energy status and acts by recruiting histone-modifying enzymes. The eNoSC complex is able to sense the energy status of cell: upon glucose starvation, elevation of NAD(+)/NADP(+) ratio activates SIRT1, leading to histone H3 deacetylation followed by dimethylation of H3 at 'Lys-9' (H3K9me2) by SUV39H1 and the formation of silent chromatin in the rDNA locus. In the complex, RRP8 binds to H3K9me2 and probably acts as a methyltransferase. Its substrates are however unknown.</text>
</comment>
<keyword evidence="12 15" id="KW-0539">Nucleus</keyword>
<feature type="region of interest" description="Disordered" evidence="16">
    <location>
        <begin position="1"/>
        <end position="50"/>
    </location>
</feature>
<dbReference type="InterPro" id="IPR007823">
    <property type="entry name" value="RRP8"/>
</dbReference>
<evidence type="ECO:0000256" key="16">
    <source>
        <dbReference type="SAM" id="MobiDB-lite"/>
    </source>
</evidence>
<evidence type="ECO:0000313" key="17">
    <source>
        <dbReference type="EMBL" id="CAB1455188.1"/>
    </source>
</evidence>
<reference evidence="17" key="1">
    <citation type="submission" date="2020-03" db="EMBL/GenBank/DDBJ databases">
        <authorList>
            <person name="Weist P."/>
        </authorList>
    </citation>
    <scope>NUCLEOTIDE SEQUENCE</scope>
</reference>
<accession>A0A9N7Z4E5</accession>
<evidence type="ECO:0000256" key="2">
    <source>
        <dbReference type="ARBA" id="ARBA00006301"/>
    </source>
</evidence>
<evidence type="ECO:0000256" key="15">
    <source>
        <dbReference type="RuleBase" id="RU365074"/>
    </source>
</evidence>
<dbReference type="GO" id="GO:0032259">
    <property type="term" value="P:methylation"/>
    <property type="evidence" value="ECO:0007669"/>
    <property type="project" value="UniProtKB-KW"/>
</dbReference>
<evidence type="ECO:0000256" key="14">
    <source>
        <dbReference type="ARBA" id="ARBA00062710"/>
    </source>
</evidence>
<evidence type="ECO:0000256" key="13">
    <source>
        <dbReference type="ARBA" id="ARBA00057870"/>
    </source>
</evidence>
<feature type="compositionally biased region" description="Basic residues" evidence="16">
    <location>
        <begin position="95"/>
        <end position="108"/>
    </location>
</feature>
<keyword evidence="5 15" id="KW-0698">rRNA processing</keyword>
<dbReference type="GO" id="GO:0046015">
    <property type="term" value="P:regulation of transcription by glucose"/>
    <property type="evidence" value="ECO:0007669"/>
    <property type="project" value="TreeGrafter"/>
</dbReference>
<comment type="similarity">
    <text evidence="2 15">Belongs to the methyltransferase superfamily. RRP8 family.</text>
</comment>
<dbReference type="Gene3D" id="3.40.50.150">
    <property type="entry name" value="Vaccinia Virus protein VP39"/>
    <property type="match status" value="1"/>
</dbReference>
<organism evidence="17 18">
    <name type="scientific">Pleuronectes platessa</name>
    <name type="common">European plaice</name>
    <dbReference type="NCBI Taxonomy" id="8262"/>
    <lineage>
        <taxon>Eukaryota</taxon>
        <taxon>Metazoa</taxon>
        <taxon>Chordata</taxon>
        <taxon>Craniata</taxon>
        <taxon>Vertebrata</taxon>
        <taxon>Euteleostomi</taxon>
        <taxon>Actinopterygii</taxon>
        <taxon>Neopterygii</taxon>
        <taxon>Teleostei</taxon>
        <taxon>Neoteleostei</taxon>
        <taxon>Acanthomorphata</taxon>
        <taxon>Carangaria</taxon>
        <taxon>Pleuronectiformes</taxon>
        <taxon>Pleuronectoidei</taxon>
        <taxon>Pleuronectidae</taxon>
        <taxon>Pleuronectes</taxon>
    </lineage>
</organism>
<dbReference type="PANTHER" id="PTHR12787:SF0">
    <property type="entry name" value="RIBOSOMAL RNA-PROCESSING PROTEIN 8"/>
    <property type="match status" value="1"/>
</dbReference>
<evidence type="ECO:0000256" key="12">
    <source>
        <dbReference type="ARBA" id="ARBA00023242"/>
    </source>
</evidence>
<feature type="compositionally biased region" description="Basic and acidic residues" evidence="16">
    <location>
        <begin position="331"/>
        <end position="352"/>
    </location>
</feature>
<evidence type="ECO:0000256" key="8">
    <source>
        <dbReference type="ARBA" id="ARBA00022691"/>
    </source>
</evidence>